<reference evidence="2 3" key="2">
    <citation type="submission" date="2011-04" db="EMBL/GenBank/DDBJ databases">
        <title>Complete sequence of chromosome of Alicycliphilus denitrificans K601.</title>
        <authorList>
            <consortium name="US DOE Joint Genome Institute"/>
            <person name="Lucas S."/>
            <person name="Han J."/>
            <person name="Lapidus A."/>
            <person name="Cheng J.-F."/>
            <person name="Goodwin L."/>
            <person name="Pitluck S."/>
            <person name="Peters L."/>
            <person name="Zeytun A."/>
            <person name="Detter J.C."/>
            <person name="Han C."/>
            <person name="Tapia R."/>
            <person name="Land M."/>
            <person name="Hauser L."/>
            <person name="Kyrpides N."/>
            <person name="Ivanova N."/>
            <person name="Mikhailova N."/>
            <person name="Pagani I."/>
            <person name="Oosterkamp M."/>
            <person name="Pieper D."/>
            <person name="van Berkel W."/>
            <person name="Langenhoff A."/>
            <person name="Smidt H."/>
            <person name="Stams A."/>
            <person name="Woyke T."/>
        </authorList>
    </citation>
    <scope>NUCLEOTIDE SEQUENCE [LARGE SCALE GENOMIC DNA]</scope>
    <source>
        <strain evidence="3">DSM 14773 / CIP 107495 / K601</strain>
    </source>
</reference>
<evidence type="ECO:0000313" key="3">
    <source>
        <dbReference type="Proteomes" id="UP000007938"/>
    </source>
</evidence>
<dbReference type="CDD" id="cd12808">
    <property type="entry name" value="Esterase_713_like-1"/>
    <property type="match status" value="1"/>
</dbReference>
<proteinExistence type="predicted"/>
<dbReference type="PANTHER" id="PTHR43194">
    <property type="entry name" value="HYDROLASE ALPHA/BETA FOLD FAMILY"/>
    <property type="match status" value="1"/>
</dbReference>
<dbReference type="PANTHER" id="PTHR43194:SF5">
    <property type="entry name" value="PIMELOYL-[ACYL-CARRIER PROTEIN] METHYL ESTER ESTERASE"/>
    <property type="match status" value="1"/>
</dbReference>
<dbReference type="KEGG" id="adk:Alide2_2108"/>
<dbReference type="Proteomes" id="UP000007938">
    <property type="component" value="Chromosome"/>
</dbReference>
<organism evidence="2 3">
    <name type="scientific">Alicycliphilus denitrificans (strain DSM 14773 / CIP 107495 / K601)</name>
    <dbReference type="NCBI Taxonomy" id="596154"/>
    <lineage>
        <taxon>Bacteria</taxon>
        <taxon>Pseudomonadati</taxon>
        <taxon>Pseudomonadota</taxon>
        <taxon>Betaproteobacteria</taxon>
        <taxon>Burkholderiales</taxon>
        <taxon>Comamonadaceae</taxon>
        <taxon>Alicycliphilus</taxon>
    </lineage>
</organism>
<protein>
    <recommendedName>
        <fullName evidence="4">Esterase</fullName>
    </recommendedName>
</protein>
<reference evidence="2 3" key="1">
    <citation type="journal article" date="2011" name="J. Bacteriol.">
        <title>Genome Sequences of Alicycliphilus denitrificans Strains BC and K601T.</title>
        <authorList>
            <person name="Oosterkamp M.J."/>
            <person name="Veuskens T."/>
            <person name="Plugge C.M."/>
            <person name="Langenhoff A.A."/>
            <person name="Gerritse J."/>
            <person name="van Berkel W.J."/>
            <person name="Pieper D.H."/>
            <person name="Junca H."/>
            <person name="Goodwin L.A."/>
            <person name="Daligault H.E."/>
            <person name="Bruce D.C."/>
            <person name="Detter J.C."/>
            <person name="Tapia R."/>
            <person name="Han C.S."/>
            <person name="Land M.L."/>
            <person name="Hauser L.J."/>
            <person name="Smidt H."/>
            <person name="Stams A.J."/>
        </authorList>
    </citation>
    <scope>NUCLEOTIDE SEQUENCE [LARGE SCALE GENOMIC DNA]</scope>
    <source>
        <strain evidence="3">DSM 14773 / CIP 107495 / K601</strain>
    </source>
</reference>
<dbReference type="STRING" id="596154.Alide2_2108"/>
<dbReference type="InterPro" id="IPR050228">
    <property type="entry name" value="Carboxylesterase_BioH"/>
</dbReference>
<dbReference type="PROSITE" id="PS51257">
    <property type="entry name" value="PROKAR_LIPOPROTEIN"/>
    <property type="match status" value="1"/>
</dbReference>
<dbReference type="SUPFAM" id="SSF53474">
    <property type="entry name" value="alpha/beta-Hydrolases"/>
    <property type="match status" value="1"/>
</dbReference>
<dbReference type="RefSeq" id="WP_013722053.1">
    <property type="nucleotide sequence ID" value="NC_015422.1"/>
</dbReference>
<feature type="signal peptide" evidence="1">
    <location>
        <begin position="1"/>
        <end position="21"/>
    </location>
</feature>
<evidence type="ECO:0008006" key="4">
    <source>
        <dbReference type="Google" id="ProtNLM"/>
    </source>
</evidence>
<accession>F4G8X1</accession>
<sequence>MNRSMKSAAMAASLLALLGCAGAPIAPVAGQGPVAVAEIGSFHTGGRSVTLSGLPKKEVRFTPTSPPTLLDPNGEFEVEQMYTQYVKLAPQSRRARYPMLMWHGGGLTGVTWETKPDGQPGWQMYFVAAGHDVYVSDAVERGRASWARYPEIFKSEPVFRTKKEGWELFRIGPADSYDSAASRHAYPDTQFPIAAFDQFMKQGVPRWVTNDEPTLRAYDALVNKVCPCVITVHSQGSTFAYTLASRYPDKIKAVVGVEPSGALDPDKVDVAPLARVPLLFVWGDKIRETPRWQGIQAPMKKMIAAVKARGGQVDEIDLPAQGIRGNSHMIMMDRNSDQVAALVQDWLVRRGLATR</sequence>
<dbReference type="InterPro" id="IPR029058">
    <property type="entry name" value="AB_hydrolase_fold"/>
</dbReference>
<dbReference type="AlphaFoldDB" id="F4G8X1"/>
<evidence type="ECO:0000256" key="1">
    <source>
        <dbReference type="SAM" id="SignalP"/>
    </source>
</evidence>
<dbReference type="eggNOG" id="COG2819">
    <property type="taxonomic scope" value="Bacteria"/>
</dbReference>
<dbReference type="Gene3D" id="3.40.50.1820">
    <property type="entry name" value="alpha/beta hydrolase"/>
    <property type="match status" value="1"/>
</dbReference>
<keyword evidence="3" id="KW-1185">Reference proteome</keyword>
<name>F4G8X1_ALIDK</name>
<evidence type="ECO:0000313" key="2">
    <source>
        <dbReference type="EMBL" id="AEB84480.1"/>
    </source>
</evidence>
<dbReference type="HOGENOM" id="CLU_038297_2_0_4"/>
<dbReference type="OrthoDB" id="7820973at2"/>
<feature type="chain" id="PRO_5003309874" description="Esterase" evidence="1">
    <location>
        <begin position="22"/>
        <end position="355"/>
    </location>
</feature>
<keyword evidence="1" id="KW-0732">Signal</keyword>
<dbReference type="EMBL" id="CP002657">
    <property type="protein sequence ID" value="AEB84480.1"/>
    <property type="molecule type" value="Genomic_DNA"/>
</dbReference>
<gene>
    <name evidence="2" type="ordered locus">Alide2_2108</name>
</gene>